<dbReference type="Proteomes" id="UP000295601">
    <property type="component" value="Unassembled WGS sequence"/>
</dbReference>
<gene>
    <name evidence="2" type="ORF">EDF62_1235</name>
</gene>
<keyword evidence="1" id="KW-0862">Zinc</keyword>
<dbReference type="EMBL" id="SNYA01000003">
    <property type="protein sequence ID" value="TDP93256.1"/>
    <property type="molecule type" value="Genomic_DNA"/>
</dbReference>
<dbReference type="PANTHER" id="PTHR12993:SF26">
    <property type="entry name" value="1D-MYO-INOSITOL 2-ACETAMIDO-2-DEOXY-ALPHA-D-GLUCOPYRANOSIDE DEACETYLASE"/>
    <property type="match status" value="1"/>
</dbReference>
<accession>A0A4R6S3H7</accession>
<dbReference type="Pfam" id="PF02585">
    <property type="entry name" value="PIG-L"/>
    <property type="match status" value="1"/>
</dbReference>
<dbReference type="GO" id="GO:0016137">
    <property type="term" value="P:glycoside metabolic process"/>
    <property type="evidence" value="ECO:0007669"/>
    <property type="project" value="UniProtKB-ARBA"/>
</dbReference>
<dbReference type="InterPro" id="IPR024078">
    <property type="entry name" value="LmbE-like_dom_sf"/>
</dbReference>
<evidence type="ECO:0000313" key="3">
    <source>
        <dbReference type="Proteomes" id="UP000295601"/>
    </source>
</evidence>
<keyword evidence="3" id="KW-1185">Reference proteome</keyword>
<evidence type="ECO:0000256" key="1">
    <source>
        <dbReference type="ARBA" id="ARBA00022833"/>
    </source>
</evidence>
<dbReference type="GO" id="GO:0016811">
    <property type="term" value="F:hydrolase activity, acting on carbon-nitrogen (but not peptide) bonds, in linear amides"/>
    <property type="evidence" value="ECO:0007669"/>
    <property type="project" value="TreeGrafter"/>
</dbReference>
<dbReference type="RefSeq" id="WP_243736029.1">
    <property type="nucleotide sequence ID" value="NZ_SNYA01000003.1"/>
</dbReference>
<dbReference type="PANTHER" id="PTHR12993">
    <property type="entry name" value="N-ACETYLGLUCOSAMINYL-PHOSPHATIDYLINOSITOL DE-N-ACETYLASE-RELATED"/>
    <property type="match status" value="1"/>
</dbReference>
<proteinExistence type="predicted"/>
<comment type="caution">
    <text evidence="2">The sequence shown here is derived from an EMBL/GenBank/DDBJ whole genome shotgun (WGS) entry which is preliminary data.</text>
</comment>
<evidence type="ECO:0000313" key="2">
    <source>
        <dbReference type="EMBL" id="TDP93256.1"/>
    </source>
</evidence>
<dbReference type="SUPFAM" id="SSF102588">
    <property type="entry name" value="LmbE-like"/>
    <property type="match status" value="1"/>
</dbReference>
<sequence length="290" mass="30358">MSSDGGGLVSGDDTVAETELKENDMQDPAQWFGGAPRVMFVHAHPDDESISTGGTLAALASAGREPLLVTLTRGERGEVVPGPFAHLAGTDALAPHRQAELAAALFMLGVERHAFLGVEPARAEGLTPVIYEDSGMVWGADGRAEAAADATADALTRAPAVEALNDLLAAAHGAGARAVVSYDTGGGYGHPDHVFAHRLARAVAHALGLPFWEIVSDPSALNSAQGDPAVETHDISPWFDRKVAALRSHVTQLTVEDDEMVHVGGQRQRIERSEAFRLCPSPAASSEPSE</sequence>
<dbReference type="AlphaFoldDB" id="A0A4R6S3H7"/>
<dbReference type="InterPro" id="IPR003737">
    <property type="entry name" value="GlcNAc_PI_deacetylase-related"/>
</dbReference>
<name>A0A4R6S3H7_9MICO</name>
<protein>
    <submittedName>
        <fullName evidence="2">N-acetyl-1-D-myo-inositol-2-amino-2-deoxy-alpha-D-glucopyranoside deacetylase</fullName>
    </submittedName>
</protein>
<reference evidence="2 3" key="1">
    <citation type="submission" date="2019-03" db="EMBL/GenBank/DDBJ databases">
        <title>Genomic analyses of the natural microbiome of Caenorhabditis elegans.</title>
        <authorList>
            <person name="Samuel B."/>
        </authorList>
    </citation>
    <scope>NUCLEOTIDE SEQUENCE [LARGE SCALE GENOMIC DNA]</scope>
    <source>
        <strain evidence="2 3">JUb18</strain>
    </source>
</reference>
<dbReference type="Gene3D" id="3.40.50.10320">
    <property type="entry name" value="LmbE-like"/>
    <property type="match status" value="1"/>
</dbReference>
<organism evidence="2 3">
    <name type="scientific">Leucobacter luti</name>
    <dbReference type="NCBI Taxonomy" id="340320"/>
    <lineage>
        <taxon>Bacteria</taxon>
        <taxon>Bacillati</taxon>
        <taxon>Actinomycetota</taxon>
        <taxon>Actinomycetes</taxon>
        <taxon>Micrococcales</taxon>
        <taxon>Microbacteriaceae</taxon>
        <taxon>Leucobacter</taxon>
    </lineage>
</organism>